<sequence length="50" mass="5445">MENHLLHTASTICHIAFASTGITIPSDEQAFFHLSDSIHNRLGDAANLLI</sequence>
<reference evidence="1" key="1">
    <citation type="submission" date="2019-09" db="EMBL/GenBank/DDBJ databases">
        <authorList>
            <person name="Zhou D."/>
            <person name="Xu Y."/>
        </authorList>
    </citation>
    <scope>NUCLEOTIDE SEQUENCE</scope>
    <source>
        <strain evidence="1">A2359</strain>
        <plasmid evidence="1">pA2359-IMP</plasmid>
    </source>
</reference>
<geneLocation type="plasmid" evidence="1">
    <name>pA2359-IMP</name>
</geneLocation>
<evidence type="ECO:0000313" key="1">
    <source>
        <dbReference type="EMBL" id="QMV82312.1"/>
    </source>
</evidence>
<proteinExistence type="predicted"/>
<protein>
    <submittedName>
        <fullName evidence="1">Uncharacterized protein</fullName>
    </submittedName>
</protein>
<organism evidence="1">
    <name type="scientific">Klebsiella pneumoniae</name>
    <dbReference type="NCBI Taxonomy" id="573"/>
    <lineage>
        <taxon>Bacteria</taxon>
        <taxon>Pseudomonadati</taxon>
        <taxon>Pseudomonadota</taxon>
        <taxon>Gammaproteobacteria</taxon>
        <taxon>Enterobacterales</taxon>
        <taxon>Enterobacteriaceae</taxon>
        <taxon>Klebsiella/Raoultella group</taxon>
        <taxon>Klebsiella</taxon>
        <taxon>Klebsiella pneumoniae complex</taxon>
    </lineage>
</organism>
<name>A0A7G5F6T2_KLEPN</name>
<dbReference type="EMBL" id="MN423363">
    <property type="protein sequence ID" value="QMV82312.1"/>
    <property type="molecule type" value="Genomic_DNA"/>
</dbReference>
<accession>A0A7G5F6T2</accession>
<keyword evidence="1" id="KW-0614">Plasmid</keyword>
<dbReference type="AlphaFoldDB" id="A0A7G5F6T2"/>